<evidence type="ECO:0000256" key="4">
    <source>
        <dbReference type="PROSITE-ProRule" id="PRU00335"/>
    </source>
</evidence>
<dbReference type="Gene3D" id="1.10.357.10">
    <property type="entry name" value="Tetracycline Repressor, domain 2"/>
    <property type="match status" value="1"/>
</dbReference>
<evidence type="ECO:0000256" key="2">
    <source>
        <dbReference type="ARBA" id="ARBA00023125"/>
    </source>
</evidence>
<dbReference type="PROSITE" id="PS50977">
    <property type="entry name" value="HTH_TETR_2"/>
    <property type="match status" value="1"/>
</dbReference>
<dbReference type="InterPro" id="IPR001647">
    <property type="entry name" value="HTH_TetR"/>
</dbReference>
<dbReference type="EMBL" id="QUMU01000018">
    <property type="protein sequence ID" value="REG22895.1"/>
    <property type="molecule type" value="Genomic_DNA"/>
</dbReference>
<dbReference type="PANTHER" id="PTHR30055">
    <property type="entry name" value="HTH-TYPE TRANSCRIPTIONAL REGULATOR RUTR"/>
    <property type="match status" value="1"/>
</dbReference>
<dbReference type="Proteomes" id="UP000035579">
    <property type="component" value="Chromosome"/>
</dbReference>
<evidence type="ECO:0000313" key="9">
    <source>
        <dbReference type="Proteomes" id="UP000256345"/>
    </source>
</evidence>
<dbReference type="GO" id="GO:0000976">
    <property type="term" value="F:transcription cis-regulatory region binding"/>
    <property type="evidence" value="ECO:0007669"/>
    <property type="project" value="TreeGrafter"/>
</dbReference>
<dbReference type="EMBL" id="CP011509">
    <property type="protein sequence ID" value="AKJ03229.1"/>
    <property type="molecule type" value="Genomic_DNA"/>
</dbReference>
<dbReference type="InterPro" id="IPR009057">
    <property type="entry name" value="Homeodomain-like_sf"/>
</dbReference>
<evidence type="ECO:0000256" key="3">
    <source>
        <dbReference type="ARBA" id="ARBA00023163"/>
    </source>
</evidence>
<dbReference type="PRINTS" id="PR00455">
    <property type="entry name" value="HTHTETR"/>
</dbReference>
<evidence type="ECO:0000313" key="7">
    <source>
        <dbReference type="EMBL" id="REG22895.1"/>
    </source>
</evidence>
<reference evidence="7 9" key="2">
    <citation type="submission" date="2018-08" db="EMBL/GenBank/DDBJ databases">
        <title>Genomic Encyclopedia of Archaeal and Bacterial Type Strains, Phase II (KMG-II): from individual species to whole genera.</title>
        <authorList>
            <person name="Goeker M."/>
        </authorList>
    </citation>
    <scope>NUCLEOTIDE SEQUENCE [LARGE SCALE GENOMIC DNA]</scope>
    <source>
        <strain evidence="7 9">DSM 2261</strain>
    </source>
</reference>
<keyword evidence="1" id="KW-0805">Transcription regulation</keyword>
<proteinExistence type="predicted"/>
<evidence type="ECO:0000256" key="1">
    <source>
        <dbReference type="ARBA" id="ARBA00023015"/>
    </source>
</evidence>
<dbReference type="SUPFAM" id="SSF46689">
    <property type="entry name" value="Homeodomain-like"/>
    <property type="match status" value="1"/>
</dbReference>
<dbReference type="Pfam" id="PF00440">
    <property type="entry name" value="TetR_N"/>
    <property type="match status" value="1"/>
</dbReference>
<feature type="DNA-binding region" description="H-T-H motif" evidence="4">
    <location>
        <begin position="38"/>
        <end position="57"/>
    </location>
</feature>
<dbReference type="InterPro" id="IPR050109">
    <property type="entry name" value="HTH-type_TetR-like_transc_reg"/>
</dbReference>
<name>A0AAC8Q973_9BACT</name>
<keyword evidence="9" id="KW-1185">Reference proteome</keyword>
<evidence type="ECO:0000259" key="5">
    <source>
        <dbReference type="PROSITE" id="PS50977"/>
    </source>
</evidence>
<accession>A0AAC8Q973</accession>
<dbReference type="Proteomes" id="UP000256345">
    <property type="component" value="Unassembled WGS sequence"/>
</dbReference>
<dbReference type="PANTHER" id="PTHR30055:SF234">
    <property type="entry name" value="HTH-TYPE TRANSCRIPTIONAL REGULATOR BETI"/>
    <property type="match status" value="1"/>
</dbReference>
<organism evidence="6 8">
    <name type="scientific">Archangium gephyra</name>
    <dbReference type="NCBI Taxonomy" id="48"/>
    <lineage>
        <taxon>Bacteria</taxon>
        <taxon>Pseudomonadati</taxon>
        <taxon>Myxococcota</taxon>
        <taxon>Myxococcia</taxon>
        <taxon>Myxococcales</taxon>
        <taxon>Cystobacterineae</taxon>
        <taxon>Archangiaceae</taxon>
        <taxon>Archangium</taxon>
    </lineage>
</organism>
<dbReference type="AlphaFoldDB" id="A0AAC8Q973"/>
<dbReference type="RefSeq" id="WP_047857351.1">
    <property type="nucleotide sequence ID" value="NZ_CP011509.1"/>
</dbReference>
<feature type="domain" description="HTH tetR-type" evidence="5">
    <location>
        <begin position="15"/>
        <end position="75"/>
    </location>
</feature>
<evidence type="ECO:0000313" key="8">
    <source>
        <dbReference type="Proteomes" id="UP000035579"/>
    </source>
</evidence>
<evidence type="ECO:0000313" key="6">
    <source>
        <dbReference type="EMBL" id="AKJ03229.1"/>
    </source>
</evidence>
<sequence>MEEREKSAAEDAEGPDARARIIAAAAELISSGGPDAATTRAVAAAAGVQAPTIYRLFGDKRGLLWAVVEHVLKSYVSEKSARTPHPDPLQDFRDGWDMHIAFGLRHPGLFAIMSSEPRPASQSAAVSDGEDVLRRRIRNIALAGRLRVSEERALGLVTAMGTGAVLTLLRQPEGQRDLGLADAAREAAVAAITSEVAPPTNADVRALAAALRASIDRLSVLTRGESLLLSELLDRIADARRQRP</sequence>
<protein>
    <submittedName>
        <fullName evidence="7">TetR family transcriptional regulator</fullName>
    </submittedName>
    <submittedName>
        <fullName evidence="6">Transcriptional regulator, TetR family</fullName>
    </submittedName>
</protein>
<dbReference type="GO" id="GO:0003700">
    <property type="term" value="F:DNA-binding transcription factor activity"/>
    <property type="evidence" value="ECO:0007669"/>
    <property type="project" value="TreeGrafter"/>
</dbReference>
<gene>
    <name evidence="6" type="ORF">AA314_04855</name>
    <name evidence="7" type="ORF">ATI61_118100</name>
</gene>
<keyword evidence="2 4" id="KW-0238">DNA-binding</keyword>
<dbReference type="KEGG" id="age:AA314_04855"/>
<keyword evidence="3" id="KW-0804">Transcription</keyword>
<reference evidence="6 8" key="1">
    <citation type="submission" date="2015-05" db="EMBL/GenBank/DDBJ databases">
        <title>Genome assembly of Archangium gephyra DSM 2261.</title>
        <authorList>
            <person name="Sharma G."/>
            <person name="Subramanian S."/>
        </authorList>
    </citation>
    <scope>NUCLEOTIDE SEQUENCE [LARGE SCALE GENOMIC DNA]</scope>
    <source>
        <strain evidence="6 8">DSM 2261</strain>
    </source>
</reference>